<evidence type="ECO:0000256" key="4">
    <source>
        <dbReference type="ARBA" id="ARBA00022806"/>
    </source>
</evidence>
<dbReference type="Pfam" id="PF00271">
    <property type="entry name" value="Helicase_C"/>
    <property type="match status" value="1"/>
</dbReference>
<feature type="domain" description="DEAD-box RNA helicase Q" evidence="9">
    <location>
        <begin position="13"/>
        <end position="41"/>
    </location>
</feature>
<dbReference type="CDD" id="cd18787">
    <property type="entry name" value="SF2_C_DEAD"/>
    <property type="match status" value="1"/>
</dbReference>
<keyword evidence="3" id="KW-0378">Hydrolase</keyword>
<dbReference type="PROSITE" id="PS51195">
    <property type="entry name" value="Q_MOTIF"/>
    <property type="match status" value="1"/>
</dbReference>
<dbReference type="InterPro" id="IPR027417">
    <property type="entry name" value="P-loop_NTPase"/>
</dbReference>
<dbReference type="SMART" id="SM00487">
    <property type="entry name" value="DEXDc"/>
    <property type="match status" value="1"/>
</dbReference>
<dbReference type="SMART" id="SM00490">
    <property type="entry name" value="HELICc"/>
    <property type="match status" value="1"/>
</dbReference>
<dbReference type="GO" id="GO:0005634">
    <property type="term" value="C:nucleus"/>
    <property type="evidence" value="ECO:0000318"/>
    <property type="project" value="GO_Central"/>
</dbReference>
<dbReference type="GO" id="GO:0005524">
    <property type="term" value="F:ATP binding"/>
    <property type="evidence" value="ECO:0007669"/>
    <property type="project" value="UniProtKB-KW"/>
</dbReference>
<dbReference type="Gramene" id="EFJ16112">
    <property type="protein sequence ID" value="EFJ16112"/>
    <property type="gene ID" value="SELMODRAFT_52119"/>
</dbReference>
<evidence type="ECO:0000256" key="5">
    <source>
        <dbReference type="ARBA" id="ARBA00022840"/>
    </source>
</evidence>
<dbReference type="PROSITE" id="PS51192">
    <property type="entry name" value="HELICASE_ATP_BIND_1"/>
    <property type="match status" value="1"/>
</dbReference>
<dbReference type="STRING" id="88036.D8SHH5"/>
<gene>
    <name evidence="10" type="ORF">SELMODRAFT_52119</name>
</gene>
<dbReference type="Proteomes" id="UP000001514">
    <property type="component" value="Unassembled WGS sequence"/>
</dbReference>
<proteinExistence type="predicted"/>
<dbReference type="InterPro" id="IPR001650">
    <property type="entry name" value="Helicase_C-like"/>
</dbReference>
<feature type="domain" description="Helicase C-terminal" evidence="8">
    <location>
        <begin position="260"/>
        <end position="427"/>
    </location>
</feature>
<evidence type="ECO:0000256" key="6">
    <source>
        <dbReference type="PROSITE-ProRule" id="PRU00552"/>
    </source>
</evidence>
<keyword evidence="2" id="KW-0547">Nucleotide-binding</keyword>
<dbReference type="KEGG" id="smo:SELMODRAFT_52119"/>
<dbReference type="Gene3D" id="3.40.50.300">
    <property type="entry name" value="P-loop containing nucleotide triphosphate hydrolases"/>
    <property type="match status" value="2"/>
</dbReference>
<evidence type="ECO:0000313" key="10">
    <source>
        <dbReference type="EMBL" id="EFJ16112.1"/>
    </source>
</evidence>
<dbReference type="EC" id="3.6.4.13" evidence="1"/>
<reference evidence="10 11" key="1">
    <citation type="journal article" date="2011" name="Science">
        <title>The Selaginella genome identifies genetic changes associated with the evolution of vascular plants.</title>
        <authorList>
            <person name="Banks J.A."/>
            <person name="Nishiyama T."/>
            <person name="Hasebe M."/>
            <person name="Bowman J.L."/>
            <person name="Gribskov M."/>
            <person name="dePamphilis C."/>
            <person name="Albert V.A."/>
            <person name="Aono N."/>
            <person name="Aoyama T."/>
            <person name="Ambrose B.A."/>
            <person name="Ashton N.W."/>
            <person name="Axtell M.J."/>
            <person name="Barker E."/>
            <person name="Barker M.S."/>
            <person name="Bennetzen J.L."/>
            <person name="Bonawitz N.D."/>
            <person name="Chapple C."/>
            <person name="Cheng C."/>
            <person name="Correa L.G."/>
            <person name="Dacre M."/>
            <person name="DeBarry J."/>
            <person name="Dreyer I."/>
            <person name="Elias M."/>
            <person name="Engstrom E.M."/>
            <person name="Estelle M."/>
            <person name="Feng L."/>
            <person name="Finet C."/>
            <person name="Floyd S.K."/>
            <person name="Frommer W.B."/>
            <person name="Fujita T."/>
            <person name="Gramzow L."/>
            <person name="Gutensohn M."/>
            <person name="Harholt J."/>
            <person name="Hattori M."/>
            <person name="Heyl A."/>
            <person name="Hirai T."/>
            <person name="Hiwatashi Y."/>
            <person name="Ishikawa M."/>
            <person name="Iwata M."/>
            <person name="Karol K.G."/>
            <person name="Koehler B."/>
            <person name="Kolukisaoglu U."/>
            <person name="Kubo M."/>
            <person name="Kurata T."/>
            <person name="Lalonde S."/>
            <person name="Li K."/>
            <person name="Li Y."/>
            <person name="Litt A."/>
            <person name="Lyons E."/>
            <person name="Manning G."/>
            <person name="Maruyama T."/>
            <person name="Michael T.P."/>
            <person name="Mikami K."/>
            <person name="Miyazaki S."/>
            <person name="Morinaga S."/>
            <person name="Murata T."/>
            <person name="Mueller-Roeber B."/>
            <person name="Nelson D.R."/>
            <person name="Obara M."/>
            <person name="Oguri Y."/>
            <person name="Olmstead R.G."/>
            <person name="Onodera N."/>
            <person name="Petersen B.L."/>
            <person name="Pils B."/>
            <person name="Prigge M."/>
            <person name="Rensing S.A."/>
            <person name="Riano-Pachon D.M."/>
            <person name="Roberts A.W."/>
            <person name="Sato Y."/>
            <person name="Scheller H.V."/>
            <person name="Schulz B."/>
            <person name="Schulz C."/>
            <person name="Shakirov E.V."/>
            <person name="Shibagaki N."/>
            <person name="Shinohara N."/>
            <person name="Shippen D.E."/>
            <person name="Soerensen I."/>
            <person name="Sotooka R."/>
            <person name="Sugimoto N."/>
            <person name="Sugita M."/>
            <person name="Sumikawa N."/>
            <person name="Tanurdzic M."/>
            <person name="Theissen G."/>
            <person name="Ulvskov P."/>
            <person name="Wakazuki S."/>
            <person name="Weng J.K."/>
            <person name="Willats W.W."/>
            <person name="Wipf D."/>
            <person name="Wolf P.G."/>
            <person name="Yang L."/>
            <person name="Zimmer A.D."/>
            <person name="Zhu Q."/>
            <person name="Mitros T."/>
            <person name="Hellsten U."/>
            <person name="Loque D."/>
            <person name="Otillar R."/>
            <person name="Salamov A."/>
            <person name="Schmutz J."/>
            <person name="Shapiro H."/>
            <person name="Lindquist E."/>
            <person name="Lucas S."/>
            <person name="Rokhsar D."/>
            <person name="Grigoriev I.V."/>
        </authorList>
    </citation>
    <scope>NUCLEOTIDE SEQUENCE [LARGE SCALE GENOMIC DNA]</scope>
</reference>
<keyword evidence="11" id="KW-1185">Reference proteome</keyword>
<dbReference type="eggNOG" id="KOG0335">
    <property type="taxonomic scope" value="Eukaryota"/>
</dbReference>
<evidence type="ECO:0000256" key="3">
    <source>
        <dbReference type="ARBA" id="ARBA00022801"/>
    </source>
</evidence>
<dbReference type="PROSITE" id="PS51194">
    <property type="entry name" value="HELICASE_CTER"/>
    <property type="match status" value="1"/>
</dbReference>
<accession>D8SHH5</accession>
<dbReference type="InterPro" id="IPR011545">
    <property type="entry name" value="DEAD/DEAH_box_helicase_dom"/>
</dbReference>
<dbReference type="Pfam" id="PF00270">
    <property type="entry name" value="DEAD"/>
    <property type="match status" value="1"/>
</dbReference>
<evidence type="ECO:0000259" key="7">
    <source>
        <dbReference type="PROSITE" id="PS51192"/>
    </source>
</evidence>
<feature type="non-terminal residue" evidence="10">
    <location>
        <position position="431"/>
    </location>
</feature>
<keyword evidence="5" id="KW-0067">ATP-binding</keyword>
<evidence type="ECO:0000256" key="2">
    <source>
        <dbReference type="ARBA" id="ARBA00022741"/>
    </source>
</evidence>
<evidence type="ECO:0000256" key="1">
    <source>
        <dbReference type="ARBA" id="ARBA00012552"/>
    </source>
</evidence>
<keyword evidence="4" id="KW-0347">Helicase</keyword>
<dbReference type="GO" id="GO:0016787">
    <property type="term" value="F:hydrolase activity"/>
    <property type="evidence" value="ECO:0007669"/>
    <property type="project" value="UniProtKB-KW"/>
</dbReference>
<dbReference type="EMBL" id="GL377620">
    <property type="protein sequence ID" value="EFJ16112.1"/>
    <property type="molecule type" value="Genomic_DNA"/>
</dbReference>
<dbReference type="InterPro" id="IPR014001">
    <property type="entry name" value="Helicase_ATP-bd"/>
</dbReference>
<dbReference type="SUPFAM" id="SSF52540">
    <property type="entry name" value="P-loop containing nucleoside triphosphate hydrolases"/>
    <property type="match status" value="2"/>
</dbReference>
<feature type="short sequence motif" description="Q motif" evidence="6">
    <location>
        <begin position="13"/>
        <end position="41"/>
    </location>
</feature>
<dbReference type="GO" id="GO:0003724">
    <property type="term" value="F:RNA helicase activity"/>
    <property type="evidence" value="ECO:0000318"/>
    <property type="project" value="GO_Central"/>
</dbReference>
<dbReference type="InterPro" id="IPR014014">
    <property type="entry name" value="RNA_helicase_DEAD_Q_motif"/>
</dbReference>
<sequence length="431" mass="48074">VEVSGSDVPAPARSFDDLSLHSILNDNIRKCRFAVPTLVQKYAIPICLAARDLMACAQTGSGKTAAFCFPIIEGILREPVPGREGRRRVSIPLALILSPTRELAQQASIELSLPISFSFVSFPRSFWWQIADEAFKFCYQTGVRVGVVYGGTRLWSDNLGGVDILVATPGRLNDLLDREMVELRKLKYLTLDEADRMLDMGFEPQIRRIVEESGMPGAELRQTLMFSATFPKKIQRLAGEFLRKDYVFLAIGEVGSSTSRIEQEIIFVQRNQKHDCLGMVIDRQQMHGSKSNVRKTLVFVGTKLKADDLEIWLRSRGYVAIAIHGDKTQEERRRALKSFKSGSTPLLVATEVASRGIDIPDVSHVINFDLPTNIDDYVHRIGRTGRAGKRGFATALFCDGDAPLAHKLVHLLESCNQQVPDWLIQKAAESS</sequence>
<dbReference type="FunFam" id="3.40.50.300:FF:000008">
    <property type="entry name" value="ATP-dependent RNA helicase RhlB"/>
    <property type="match status" value="1"/>
</dbReference>
<name>D8SHH5_SELML</name>
<dbReference type="InParanoid" id="D8SHH5"/>
<dbReference type="GO" id="GO:0003729">
    <property type="term" value="F:mRNA binding"/>
    <property type="evidence" value="ECO:0000318"/>
    <property type="project" value="GO_Central"/>
</dbReference>
<dbReference type="PANTHER" id="PTHR47958">
    <property type="entry name" value="ATP-DEPENDENT RNA HELICASE DBP3"/>
    <property type="match status" value="1"/>
</dbReference>
<protein>
    <recommendedName>
        <fullName evidence="1">RNA helicase</fullName>
        <ecNumber evidence="1">3.6.4.13</ecNumber>
    </recommendedName>
</protein>
<dbReference type="HOGENOM" id="CLU_003041_1_5_1"/>
<dbReference type="AlphaFoldDB" id="D8SHH5"/>
<organism evidence="11">
    <name type="scientific">Selaginella moellendorffii</name>
    <name type="common">Spikemoss</name>
    <dbReference type="NCBI Taxonomy" id="88036"/>
    <lineage>
        <taxon>Eukaryota</taxon>
        <taxon>Viridiplantae</taxon>
        <taxon>Streptophyta</taxon>
        <taxon>Embryophyta</taxon>
        <taxon>Tracheophyta</taxon>
        <taxon>Lycopodiopsida</taxon>
        <taxon>Selaginellales</taxon>
        <taxon>Selaginellaceae</taxon>
        <taxon>Selaginella</taxon>
    </lineage>
</organism>
<evidence type="ECO:0000259" key="8">
    <source>
        <dbReference type="PROSITE" id="PS51194"/>
    </source>
</evidence>
<feature type="non-terminal residue" evidence="10">
    <location>
        <position position="1"/>
    </location>
</feature>
<feature type="domain" description="Helicase ATP-binding" evidence="7">
    <location>
        <begin position="44"/>
        <end position="248"/>
    </location>
</feature>
<evidence type="ECO:0000259" key="9">
    <source>
        <dbReference type="PROSITE" id="PS51195"/>
    </source>
</evidence>
<evidence type="ECO:0000313" key="11">
    <source>
        <dbReference type="Proteomes" id="UP000001514"/>
    </source>
</evidence>